<sequence length="76" mass="8890">MHVSECLALRERLFFAEEHDFGVVDDPDNLRFRQSANNEEAHDVTARYFASYDCNKCWFDFVPNFLNSVVISELPT</sequence>
<reference evidence="1" key="1">
    <citation type="submission" date="2023-07" db="EMBL/GenBank/DDBJ databases">
        <title>draft genome sequence of fig (Ficus carica).</title>
        <authorList>
            <person name="Takahashi T."/>
            <person name="Nishimura K."/>
        </authorList>
    </citation>
    <scope>NUCLEOTIDE SEQUENCE</scope>
</reference>
<dbReference type="EMBL" id="BTGU01000989">
    <property type="protein sequence ID" value="GMN69975.1"/>
    <property type="molecule type" value="Genomic_DNA"/>
</dbReference>
<evidence type="ECO:0000313" key="2">
    <source>
        <dbReference type="Proteomes" id="UP001187192"/>
    </source>
</evidence>
<comment type="caution">
    <text evidence="1">The sequence shown here is derived from an EMBL/GenBank/DDBJ whole genome shotgun (WGS) entry which is preliminary data.</text>
</comment>
<dbReference type="Proteomes" id="UP001187192">
    <property type="component" value="Unassembled WGS sequence"/>
</dbReference>
<organism evidence="1 2">
    <name type="scientific">Ficus carica</name>
    <name type="common">Common fig</name>
    <dbReference type="NCBI Taxonomy" id="3494"/>
    <lineage>
        <taxon>Eukaryota</taxon>
        <taxon>Viridiplantae</taxon>
        <taxon>Streptophyta</taxon>
        <taxon>Embryophyta</taxon>
        <taxon>Tracheophyta</taxon>
        <taxon>Spermatophyta</taxon>
        <taxon>Magnoliopsida</taxon>
        <taxon>eudicotyledons</taxon>
        <taxon>Gunneridae</taxon>
        <taxon>Pentapetalae</taxon>
        <taxon>rosids</taxon>
        <taxon>fabids</taxon>
        <taxon>Rosales</taxon>
        <taxon>Moraceae</taxon>
        <taxon>Ficeae</taxon>
        <taxon>Ficus</taxon>
    </lineage>
</organism>
<gene>
    <name evidence="1" type="ORF">TIFTF001_039023</name>
</gene>
<keyword evidence="2" id="KW-1185">Reference proteome</keyword>
<name>A0AA88E930_FICCA</name>
<evidence type="ECO:0000313" key="1">
    <source>
        <dbReference type="EMBL" id="GMN69975.1"/>
    </source>
</evidence>
<accession>A0AA88E930</accession>
<dbReference type="AlphaFoldDB" id="A0AA88E930"/>
<proteinExistence type="predicted"/>
<protein>
    <submittedName>
        <fullName evidence="1">Uncharacterized protein</fullName>
    </submittedName>
</protein>